<dbReference type="EMBL" id="CM032191">
    <property type="protein sequence ID" value="KAG7085674.1"/>
    <property type="molecule type" value="Genomic_DNA"/>
</dbReference>
<dbReference type="RefSeq" id="XP_043002145.1">
    <property type="nucleotide sequence ID" value="XM_043160189.1"/>
</dbReference>
<organism evidence="1 2">
    <name type="scientific">Marasmius oreades</name>
    <name type="common">fairy-ring Marasmius</name>
    <dbReference type="NCBI Taxonomy" id="181124"/>
    <lineage>
        <taxon>Eukaryota</taxon>
        <taxon>Fungi</taxon>
        <taxon>Dikarya</taxon>
        <taxon>Basidiomycota</taxon>
        <taxon>Agaricomycotina</taxon>
        <taxon>Agaricomycetes</taxon>
        <taxon>Agaricomycetidae</taxon>
        <taxon>Agaricales</taxon>
        <taxon>Marasmiineae</taxon>
        <taxon>Marasmiaceae</taxon>
        <taxon>Marasmius</taxon>
    </lineage>
</organism>
<name>A0A9P7RLC0_9AGAR</name>
<gene>
    <name evidence="1" type="ORF">E1B28_003219</name>
</gene>
<dbReference type="Proteomes" id="UP001049176">
    <property type="component" value="Chromosome 11"/>
</dbReference>
<keyword evidence="2" id="KW-1185">Reference proteome</keyword>
<accession>A0A9P7RLC0</accession>
<evidence type="ECO:0000313" key="2">
    <source>
        <dbReference type="Proteomes" id="UP001049176"/>
    </source>
</evidence>
<sequence>MRRSVAYCQWQQKWWLGQVNRREGVSPWLQEGLEAYAVEHAEIEQERAAKWSASWSAIRERGKFIHEFLSEERNNASIPVLSQLWVDVEMDENVEYDDEEEEEDF</sequence>
<protein>
    <submittedName>
        <fullName evidence="1">Uncharacterized protein</fullName>
    </submittedName>
</protein>
<dbReference type="AlphaFoldDB" id="A0A9P7RLC0"/>
<comment type="caution">
    <text evidence="1">The sequence shown here is derived from an EMBL/GenBank/DDBJ whole genome shotgun (WGS) entry which is preliminary data.</text>
</comment>
<proteinExistence type="predicted"/>
<dbReference type="OrthoDB" id="3061660at2759"/>
<evidence type="ECO:0000313" key="1">
    <source>
        <dbReference type="EMBL" id="KAG7085674.1"/>
    </source>
</evidence>
<reference evidence="1" key="1">
    <citation type="journal article" date="2021" name="Genome Biol. Evol.">
        <title>The assembled and annotated genome of the fairy-ring fungus Marasmius oreades.</title>
        <authorList>
            <person name="Hiltunen M."/>
            <person name="Ament-Velasquez S.L."/>
            <person name="Johannesson H."/>
        </authorList>
    </citation>
    <scope>NUCLEOTIDE SEQUENCE</scope>
    <source>
        <strain evidence="1">03SP1</strain>
    </source>
</reference>
<dbReference type="KEGG" id="more:E1B28_003219"/>
<dbReference type="GeneID" id="66072295"/>